<keyword evidence="3 6" id="KW-0812">Transmembrane</keyword>
<protein>
    <recommendedName>
        <fullName evidence="8">LptF/LptG family permease</fullName>
    </recommendedName>
</protein>
<reference evidence="7" key="1">
    <citation type="submission" date="2018-05" db="EMBL/GenBank/DDBJ databases">
        <authorList>
            <person name="Lanie J.A."/>
            <person name="Ng W.-L."/>
            <person name="Kazmierczak K.M."/>
            <person name="Andrzejewski T.M."/>
            <person name="Davidsen T.M."/>
            <person name="Wayne K.J."/>
            <person name="Tettelin H."/>
            <person name="Glass J.I."/>
            <person name="Rusch D."/>
            <person name="Podicherti R."/>
            <person name="Tsui H.-C.T."/>
            <person name="Winkler M.E."/>
        </authorList>
    </citation>
    <scope>NUCLEOTIDE SEQUENCE</scope>
</reference>
<evidence type="ECO:0000256" key="1">
    <source>
        <dbReference type="ARBA" id="ARBA00004651"/>
    </source>
</evidence>
<dbReference type="Pfam" id="PF03739">
    <property type="entry name" value="LptF_LptG"/>
    <property type="match status" value="1"/>
</dbReference>
<sequence>MKKLIFKKFAKDLTKFFLLASISVTLIVWVIQAVNFLDLVTEDGHGFKIYFLYTLLSLPKIFSKTLPFIYFASVYYIILKYETNNELI</sequence>
<keyword evidence="4 6" id="KW-1133">Transmembrane helix</keyword>
<dbReference type="InterPro" id="IPR005495">
    <property type="entry name" value="LptG/LptF_permease"/>
</dbReference>
<evidence type="ECO:0000256" key="6">
    <source>
        <dbReference type="SAM" id="Phobius"/>
    </source>
</evidence>
<gene>
    <name evidence="7" type="ORF">METZ01_LOCUS293848</name>
</gene>
<evidence type="ECO:0000256" key="3">
    <source>
        <dbReference type="ARBA" id="ARBA00022692"/>
    </source>
</evidence>
<evidence type="ECO:0000256" key="4">
    <source>
        <dbReference type="ARBA" id="ARBA00022989"/>
    </source>
</evidence>
<dbReference type="GO" id="GO:0005886">
    <property type="term" value="C:plasma membrane"/>
    <property type="evidence" value="ECO:0007669"/>
    <property type="project" value="UniProtKB-SubCell"/>
</dbReference>
<dbReference type="AlphaFoldDB" id="A0A382LW69"/>
<evidence type="ECO:0000256" key="2">
    <source>
        <dbReference type="ARBA" id="ARBA00022475"/>
    </source>
</evidence>
<comment type="subcellular location">
    <subcellularLocation>
        <location evidence="1">Cell membrane</location>
        <topology evidence="1">Multi-pass membrane protein</topology>
    </subcellularLocation>
</comment>
<organism evidence="7">
    <name type="scientific">marine metagenome</name>
    <dbReference type="NCBI Taxonomy" id="408172"/>
    <lineage>
        <taxon>unclassified sequences</taxon>
        <taxon>metagenomes</taxon>
        <taxon>ecological metagenomes</taxon>
    </lineage>
</organism>
<proteinExistence type="predicted"/>
<evidence type="ECO:0008006" key="8">
    <source>
        <dbReference type="Google" id="ProtNLM"/>
    </source>
</evidence>
<keyword evidence="5 6" id="KW-0472">Membrane</keyword>
<feature type="transmembrane region" description="Helical" evidence="6">
    <location>
        <begin position="49"/>
        <end position="78"/>
    </location>
</feature>
<dbReference type="EMBL" id="UINC01089693">
    <property type="protein sequence ID" value="SVC40994.1"/>
    <property type="molecule type" value="Genomic_DNA"/>
</dbReference>
<keyword evidence="2" id="KW-1003">Cell membrane</keyword>
<evidence type="ECO:0000313" key="7">
    <source>
        <dbReference type="EMBL" id="SVC40994.1"/>
    </source>
</evidence>
<evidence type="ECO:0000256" key="5">
    <source>
        <dbReference type="ARBA" id="ARBA00023136"/>
    </source>
</evidence>
<accession>A0A382LW69</accession>
<feature type="non-terminal residue" evidence="7">
    <location>
        <position position="88"/>
    </location>
</feature>
<name>A0A382LW69_9ZZZZ</name>